<dbReference type="InterPro" id="IPR012340">
    <property type="entry name" value="NA-bd_OB-fold"/>
</dbReference>
<gene>
    <name evidence="5" type="ORF">POM88_045191</name>
</gene>
<reference evidence="5" key="2">
    <citation type="submission" date="2023-05" db="EMBL/GenBank/DDBJ databases">
        <authorList>
            <person name="Schelkunov M.I."/>
        </authorList>
    </citation>
    <scope>NUCLEOTIDE SEQUENCE</scope>
    <source>
        <strain evidence="5">Hsosn_3</strain>
        <tissue evidence="5">Leaf</tissue>
    </source>
</reference>
<dbReference type="GO" id="GO:0016747">
    <property type="term" value="F:acyltransferase activity, transferring groups other than amino-acyl groups"/>
    <property type="evidence" value="ECO:0007669"/>
    <property type="project" value="InterPro"/>
</dbReference>
<evidence type="ECO:0000256" key="2">
    <source>
        <dbReference type="RuleBase" id="RU003633"/>
    </source>
</evidence>
<dbReference type="Gene3D" id="3.40.47.10">
    <property type="match status" value="2"/>
</dbReference>
<reference evidence="5" key="1">
    <citation type="submission" date="2023-02" db="EMBL/GenBank/DDBJ databases">
        <title>Genome of toxic invasive species Heracleum sosnowskyi carries increased number of genes despite the absence of recent whole-genome duplications.</title>
        <authorList>
            <person name="Schelkunov M."/>
            <person name="Shtratnikova V."/>
            <person name="Makarenko M."/>
            <person name="Klepikova A."/>
            <person name="Omelchenko D."/>
            <person name="Novikova G."/>
            <person name="Obukhova E."/>
            <person name="Bogdanov V."/>
            <person name="Penin A."/>
            <person name="Logacheva M."/>
        </authorList>
    </citation>
    <scope>NUCLEOTIDE SEQUENCE</scope>
    <source>
        <strain evidence="5">Hsosn_3</strain>
        <tissue evidence="5">Leaf</tissue>
    </source>
</reference>
<dbReference type="Gene3D" id="2.40.50.140">
    <property type="entry name" value="Nucleic acid-binding proteins"/>
    <property type="match status" value="2"/>
</dbReference>
<evidence type="ECO:0000313" key="6">
    <source>
        <dbReference type="Proteomes" id="UP001237642"/>
    </source>
</evidence>
<organism evidence="5 6">
    <name type="scientific">Heracleum sosnowskyi</name>
    <dbReference type="NCBI Taxonomy" id="360622"/>
    <lineage>
        <taxon>Eukaryota</taxon>
        <taxon>Viridiplantae</taxon>
        <taxon>Streptophyta</taxon>
        <taxon>Embryophyta</taxon>
        <taxon>Tracheophyta</taxon>
        <taxon>Spermatophyta</taxon>
        <taxon>Magnoliopsida</taxon>
        <taxon>eudicotyledons</taxon>
        <taxon>Gunneridae</taxon>
        <taxon>Pentapetalae</taxon>
        <taxon>asterids</taxon>
        <taxon>campanulids</taxon>
        <taxon>Apiales</taxon>
        <taxon>Apiaceae</taxon>
        <taxon>Apioideae</taxon>
        <taxon>apioid superclade</taxon>
        <taxon>Tordylieae</taxon>
        <taxon>Tordyliinae</taxon>
        <taxon>Heracleum</taxon>
    </lineage>
</organism>
<evidence type="ECO:0000259" key="3">
    <source>
        <dbReference type="Pfam" id="PF00195"/>
    </source>
</evidence>
<dbReference type="AlphaFoldDB" id="A0AAD8H6Y7"/>
<evidence type="ECO:0000259" key="4">
    <source>
        <dbReference type="Pfam" id="PF02797"/>
    </source>
</evidence>
<name>A0AAD8H6Y7_9APIA</name>
<dbReference type="FunFam" id="3.40.47.10:FF:000014">
    <property type="entry name" value="Chalcone synthase 1"/>
    <property type="match status" value="1"/>
</dbReference>
<dbReference type="Pfam" id="PF00195">
    <property type="entry name" value="Chal_sti_synt_N"/>
    <property type="match status" value="1"/>
</dbReference>
<dbReference type="GO" id="GO:0030639">
    <property type="term" value="P:polyketide biosynthetic process"/>
    <property type="evidence" value="ECO:0007669"/>
    <property type="project" value="TreeGrafter"/>
</dbReference>
<comment type="similarity">
    <text evidence="1 2">Belongs to the thiolase-like superfamily. Chalcone/stilbene synthases family.</text>
</comment>
<evidence type="ECO:0000313" key="5">
    <source>
        <dbReference type="EMBL" id="KAK1360717.1"/>
    </source>
</evidence>
<feature type="domain" description="Chalcone/stilbene synthase N-terminal" evidence="3">
    <location>
        <begin position="367"/>
        <end position="460"/>
    </location>
</feature>
<dbReference type="InterPro" id="IPR011141">
    <property type="entry name" value="Polyketide_synthase_type-III"/>
</dbReference>
<dbReference type="InterPro" id="IPR016039">
    <property type="entry name" value="Thiolase-like"/>
</dbReference>
<dbReference type="PANTHER" id="PTHR11877">
    <property type="entry name" value="HYDROXYMETHYLGLUTARYL-COA SYNTHASE"/>
    <property type="match status" value="1"/>
</dbReference>
<dbReference type="InterPro" id="IPR012328">
    <property type="entry name" value="Chalcone/stilbene_synt_C"/>
</dbReference>
<keyword evidence="6" id="KW-1185">Reference proteome</keyword>
<comment type="caution">
    <text evidence="5">The sequence shown here is derived from an EMBL/GenBank/DDBJ whole genome shotgun (WGS) entry which is preliminary data.</text>
</comment>
<feature type="domain" description="Chalcone/stilbene synthase C-terminal" evidence="4">
    <location>
        <begin position="488"/>
        <end position="605"/>
    </location>
</feature>
<dbReference type="InterPro" id="IPR001099">
    <property type="entry name" value="Chalcone/stilbene_synt_N"/>
</dbReference>
<dbReference type="SUPFAM" id="SSF53901">
    <property type="entry name" value="Thiolase-like"/>
    <property type="match status" value="2"/>
</dbReference>
<protein>
    <submittedName>
        <fullName evidence="5">Uncharacterized protein</fullName>
    </submittedName>
</protein>
<evidence type="ECO:0000256" key="1">
    <source>
        <dbReference type="ARBA" id="ARBA00005531"/>
    </source>
</evidence>
<dbReference type="EMBL" id="JAUIZM010000010">
    <property type="protein sequence ID" value="KAK1360717.1"/>
    <property type="molecule type" value="Genomic_DNA"/>
</dbReference>
<dbReference type="Pfam" id="PF02797">
    <property type="entry name" value="Chal_sti_synt_C"/>
    <property type="match status" value="1"/>
</dbReference>
<keyword evidence="2" id="KW-0808">Transferase</keyword>
<dbReference type="Proteomes" id="UP001237642">
    <property type="component" value="Unassembled WGS sequence"/>
</dbReference>
<accession>A0AAD8H6Y7</accession>
<dbReference type="PANTHER" id="PTHR11877:SF94">
    <property type="entry name" value="CHALCONE SYNTHASE 2"/>
    <property type="match status" value="1"/>
</dbReference>
<keyword evidence="2" id="KW-0012">Acyltransferase</keyword>
<dbReference type="SUPFAM" id="SSF50249">
    <property type="entry name" value="Nucleic acid-binding proteins"/>
    <property type="match status" value="2"/>
</dbReference>
<sequence>MATQKFDSISYLKPGRYDYKIKARVIRKWRDTKIEDMEDNGTTIPQDTFDFYDHSELKNLLNQKTYLTDVIGIIKKYVFNEVKNKRGQIQPQAKFTITDGSSNVRVTFWDKLAAKLQQEITNINQTLVIIIISSARVGLWNEELEISNVSPTNFYINYKHHTVIQLRKKLTEPTFAETALTLKEKKGLELLTVDQILKLGKDYIETQVFAHVNIKDVDESNKWYIQVCTTCDNETEWKNVVFICNNCPRIVPHPETKYKINVVAQDPTGVLDIILGDREVRTIVGARARDVLKEHGNTDDYPDLLTNIAQKKYTVKLRIREINVDPHFQVYWASNICKGWVIPKQERMTNTEGMPQSSSQLSELLPPPNCIDQSTYPDYYFRVTNSENKTQLKEKFKRTCEKSMVSTRYMHLTEEILKENPSLCEHMAPSLDARQDIGLTEVPKLGKEAAAKAIEEWGHRTTKALFGDGAGAGAVIVGSDPVVGVEKPEVPGLISKNIKKSLVEAFESLSVTDWNSIFWVAHPGGPAILDQIETELKPNKLKSSRQVLKDYGNMSSACVLFILDEMRKGSAKDGKRTTEEGLDWGVLFGFGPGLTVETLVLHSVPT</sequence>
<proteinExistence type="inferred from homology"/>